<dbReference type="Proteomes" id="UP000594262">
    <property type="component" value="Unplaced"/>
</dbReference>
<dbReference type="RefSeq" id="XP_066925309.1">
    <property type="nucleotide sequence ID" value="XM_067069208.1"/>
</dbReference>
<dbReference type="GeneID" id="136812682"/>
<evidence type="ECO:0000313" key="2">
    <source>
        <dbReference type="EnsemblMetazoa" id="CLYHEMP021932.4"/>
    </source>
</evidence>
<dbReference type="AlphaFoldDB" id="A0A7M5XGF7"/>
<dbReference type="EnsemblMetazoa" id="CLYHEMT021932.4">
    <property type="protein sequence ID" value="CLYHEMP021932.4"/>
    <property type="gene ID" value="CLYHEMG021932"/>
</dbReference>
<accession>A0A7M5XGF7</accession>
<protein>
    <submittedName>
        <fullName evidence="2">Uncharacterized protein</fullName>
    </submittedName>
</protein>
<dbReference type="OrthoDB" id="6161812at2759"/>
<reference evidence="2" key="1">
    <citation type="submission" date="2021-01" db="UniProtKB">
        <authorList>
            <consortium name="EnsemblMetazoa"/>
        </authorList>
    </citation>
    <scope>IDENTIFICATION</scope>
</reference>
<proteinExistence type="predicted"/>
<name>A0A7M5XGF7_9CNID</name>
<organism evidence="2 3">
    <name type="scientific">Clytia hemisphaerica</name>
    <dbReference type="NCBI Taxonomy" id="252671"/>
    <lineage>
        <taxon>Eukaryota</taxon>
        <taxon>Metazoa</taxon>
        <taxon>Cnidaria</taxon>
        <taxon>Hydrozoa</taxon>
        <taxon>Hydroidolina</taxon>
        <taxon>Leptothecata</taxon>
        <taxon>Obeliida</taxon>
        <taxon>Clytiidae</taxon>
        <taxon>Clytia</taxon>
    </lineage>
</organism>
<evidence type="ECO:0000256" key="1">
    <source>
        <dbReference type="SAM" id="MobiDB-lite"/>
    </source>
</evidence>
<feature type="region of interest" description="Disordered" evidence="1">
    <location>
        <begin position="1"/>
        <end position="22"/>
    </location>
</feature>
<evidence type="ECO:0000313" key="3">
    <source>
        <dbReference type="Proteomes" id="UP000594262"/>
    </source>
</evidence>
<sequence>MGKGKANSSASSEDKTREAKRRGLRSVDKSCVKYLCVRDVSSQTNKTENMAEAETIKTAVAWCFGYGSLVESYHNKAKYVEVNINYRRVWNAWNTKARATFLGLEKTIEKHAVNGVIYPIYSQKEIEELDLREQGYSRLAIPHEDVKVLNEGLNETMLNMKLDASMLLFTYVPNCDGNAPEAWFPILQSYVDLCANGFLRFRKDGQPRDASDPVRRFLDTTHKWSKYMLNDRVLARRPWVSEKNQFVIDDYLDDEDDVNDIPAALYPTDFSVRFFREIQEGLMTCGTDRKRYVSDNSICH</sequence>
<feature type="compositionally biased region" description="Polar residues" evidence="1">
    <location>
        <begin position="1"/>
        <end position="11"/>
    </location>
</feature>
<keyword evidence="3" id="KW-1185">Reference proteome</keyword>